<name>A0A2P1CBJ6_9CAUD</name>
<dbReference type="GeneID" id="77948394"/>
<reference evidence="3 4" key="1">
    <citation type="submission" date="2018-01" db="EMBL/GenBank/DDBJ databases">
        <title>Draft Genome Sequence of Salmonella Enteritidis Phage SE131.</title>
        <authorList>
            <person name="Kim Y."/>
            <person name="Han B.K."/>
            <person name="Kim H."/>
            <person name="Kim D."/>
        </authorList>
    </citation>
    <scope>NUCLEOTIDE SEQUENCE [LARGE SCALE GENOMIC DNA]</scope>
</reference>
<evidence type="ECO:0000313" key="4">
    <source>
        <dbReference type="Proteomes" id="UP000240649"/>
    </source>
</evidence>
<protein>
    <recommendedName>
        <fullName evidence="5">Portal protein</fullName>
    </recommendedName>
</protein>
<evidence type="ECO:0008006" key="5">
    <source>
        <dbReference type="Google" id="ProtNLM"/>
    </source>
</evidence>
<organism evidence="3 4">
    <name type="scientific">Salmonella phage SE131</name>
    <dbReference type="NCBI Taxonomy" id="2081631"/>
    <lineage>
        <taxon>Viruses</taxon>
        <taxon>Duplodnaviria</taxon>
        <taxon>Heunggongvirae</taxon>
        <taxon>Uroviricota</taxon>
        <taxon>Caudoviricetes</taxon>
        <taxon>Grimontviridae</taxon>
        <taxon>Moazamivirus</taxon>
        <taxon>Moazamivirus SE131</taxon>
    </lineage>
</organism>
<evidence type="ECO:0000256" key="2">
    <source>
        <dbReference type="SAM" id="MobiDB-lite"/>
    </source>
</evidence>
<keyword evidence="1" id="KW-0175">Coiled coil</keyword>
<keyword evidence="4" id="KW-1185">Reference proteome</keyword>
<dbReference type="EMBL" id="MG873442">
    <property type="protein sequence ID" value="AVJ48275.1"/>
    <property type="molecule type" value="Genomic_DNA"/>
</dbReference>
<accession>A0A2P1CBJ6</accession>
<dbReference type="KEGG" id="vg:77948394"/>
<dbReference type="InterPro" id="IPR056909">
    <property type="entry name" value="SU10_portal"/>
</dbReference>
<feature type="coiled-coil region" evidence="1">
    <location>
        <begin position="729"/>
        <end position="773"/>
    </location>
</feature>
<evidence type="ECO:0000313" key="3">
    <source>
        <dbReference type="EMBL" id="AVJ48275.1"/>
    </source>
</evidence>
<evidence type="ECO:0000256" key="1">
    <source>
        <dbReference type="SAM" id="Coils"/>
    </source>
</evidence>
<sequence>MSDCKITGNVMLDDETLSTLQYQVGTYYNHAIGYHEGELGVRARMGWEYYYGNLPEPVTRGSSRWVDRSVWESVNGTLQELVSVFTSGEDAVKFSPMHSKDASAAMAATKMVNKILLRDNPGFNVLHDAFKECLVARNSFIKRYWKTEKKSFTEEFEDLTKDELDLYLSEIQGDIIEFTAELTDKSEEDDHVIETHSEEMDDEQDFNKIEDEAPAKPKKSKEDDGFEQGIEDEFEAEDDSEEEDKEEIKPPKGVMATEEPKEKENDEEERFSGQVTYEITTEGVCVEYVPFEEVIVEPTARSLKDANYIGHRVRKSKDELLLMGFDAEAIENLNPASSDIEAGVIANSRVNNLNPLNVSDVLSVGDEKADKLWLHENYIKTSLVTGRMEILQVFTLNGQILEVNRVNEFPFETMTPFPIPGSIWGESVFDITKDVQDLTTTLVRGVIDNIMNANFRRYEAVKGQYDRESLLNNRPGAVIEVLSQGAVTPFQHHQLPAGVDSLLEYINSKKEERTGVSKVGQGLDPNVFKNDNSTATVNMVMSAAQNRLRMVARNIAQRGMMSLMLSIYNLVRENGKAPIFVETANGTVTLDPRKLPHRSEMIVAVAVGDGERKERAAALQGLMMSMTQVPQLQQFLQPQNAYHLAAQLFESMGVYDVENYLTPLDQIPPPQPDPIQQLTIQQLQEQIKQIGVQTQKLISDVNNEDRKSEFEQQKAADEMTLKMQESRSNVDMNAEKMALERARLDLERDRVALEKEKIELKRQEMLMEAQIEARQTRPVSIGR</sequence>
<proteinExistence type="predicted"/>
<feature type="compositionally biased region" description="Acidic residues" evidence="2">
    <location>
        <begin position="233"/>
        <end position="245"/>
    </location>
</feature>
<dbReference type="RefSeq" id="YP_010672124.1">
    <property type="nucleotide sequence ID" value="NC_070974.1"/>
</dbReference>
<dbReference type="Pfam" id="PF23899">
    <property type="entry name" value="SU10_portal"/>
    <property type="match status" value="1"/>
</dbReference>
<dbReference type="Proteomes" id="UP000240649">
    <property type="component" value="Segment"/>
</dbReference>
<feature type="region of interest" description="Disordered" evidence="2">
    <location>
        <begin position="233"/>
        <end position="271"/>
    </location>
</feature>